<organism evidence="1 2">
    <name type="scientific">Jiangella alkaliphila</name>
    <dbReference type="NCBI Taxonomy" id="419479"/>
    <lineage>
        <taxon>Bacteria</taxon>
        <taxon>Bacillati</taxon>
        <taxon>Actinomycetota</taxon>
        <taxon>Actinomycetes</taxon>
        <taxon>Jiangellales</taxon>
        <taxon>Jiangellaceae</taxon>
        <taxon>Jiangella</taxon>
    </lineage>
</organism>
<keyword evidence="2" id="KW-1185">Reference proteome</keyword>
<proteinExistence type="predicted"/>
<dbReference type="AlphaFoldDB" id="A0A1H2KJG9"/>
<reference evidence="2" key="1">
    <citation type="submission" date="2016-10" db="EMBL/GenBank/DDBJ databases">
        <authorList>
            <person name="Varghese N."/>
            <person name="Submissions S."/>
        </authorList>
    </citation>
    <scope>NUCLEOTIDE SEQUENCE [LARGE SCALE GENOMIC DNA]</scope>
    <source>
        <strain evidence="2">DSM 45079</strain>
    </source>
</reference>
<dbReference type="EMBL" id="LT629791">
    <property type="protein sequence ID" value="SDU68804.1"/>
    <property type="molecule type" value="Genomic_DNA"/>
</dbReference>
<accession>A0A1H2KJG9</accession>
<dbReference type="RefSeq" id="WP_046771011.1">
    <property type="nucleotide sequence ID" value="NZ_LBMC01000038.1"/>
</dbReference>
<evidence type="ECO:0000313" key="2">
    <source>
        <dbReference type="Proteomes" id="UP000182977"/>
    </source>
</evidence>
<evidence type="ECO:0000313" key="1">
    <source>
        <dbReference type="EMBL" id="SDU68804.1"/>
    </source>
</evidence>
<dbReference type="Proteomes" id="UP000182977">
    <property type="component" value="Chromosome I"/>
</dbReference>
<dbReference type="STRING" id="419479.SAMN04488563_3906"/>
<name>A0A1H2KJG9_9ACTN</name>
<sequence length="144" mass="16185">MDRLALDVVQIQYGQHTYRALGILINGERIEDLARVVEKPHAVAENNPKLAGDYAPLALSDIDSDRNHFLGHPVATWFEDGDTVLMGCPCGEWGCWPLTVRVEVNSSTVRWHGFRNGHREWDLSALGPFEFDRPEYEAALKALA</sequence>
<dbReference type="OrthoDB" id="342114at2"/>
<protein>
    <submittedName>
        <fullName evidence="1">Uncharacterized protein</fullName>
    </submittedName>
</protein>
<gene>
    <name evidence="1" type="ORF">SAMN04488563_3906</name>
</gene>